<dbReference type="Proteomes" id="UP000605970">
    <property type="component" value="Unassembled WGS sequence"/>
</dbReference>
<dbReference type="AlphaFoldDB" id="A0A8S9Z9X9"/>
<organism evidence="1 2">
    <name type="scientific">Meloidogyne graminicola</name>
    <dbReference type="NCBI Taxonomy" id="189291"/>
    <lineage>
        <taxon>Eukaryota</taxon>
        <taxon>Metazoa</taxon>
        <taxon>Ecdysozoa</taxon>
        <taxon>Nematoda</taxon>
        <taxon>Chromadorea</taxon>
        <taxon>Rhabditida</taxon>
        <taxon>Tylenchina</taxon>
        <taxon>Tylenchomorpha</taxon>
        <taxon>Tylenchoidea</taxon>
        <taxon>Meloidogynidae</taxon>
        <taxon>Meloidogyninae</taxon>
        <taxon>Meloidogyne</taxon>
    </lineage>
</organism>
<protein>
    <submittedName>
        <fullName evidence="1">Uncharacterized protein</fullName>
    </submittedName>
</protein>
<gene>
    <name evidence="1" type="ORF">Mgra_00009428</name>
</gene>
<keyword evidence="2" id="KW-1185">Reference proteome</keyword>
<evidence type="ECO:0000313" key="1">
    <source>
        <dbReference type="EMBL" id="KAF7627290.1"/>
    </source>
</evidence>
<proteinExistence type="predicted"/>
<dbReference type="EMBL" id="JABEBT010000156">
    <property type="protein sequence ID" value="KAF7627290.1"/>
    <property type="molecule type" value="Genomic_DNA"/>
</dbReference>
<sequence>MICVYPIPDLSENNKLFIIMAYLNDICSNETPSPNTKNLINKFSIYLNTYILIYNIHKFNNKPIYY</sequence>
<evidence type="ECO:0000313" key="2">
    <source>
        <dbReference type="Proteomes" id="UP000605970"/>
    </source>
</evidence>
<comment type="caution">
    <text evidence="1">The sequence shown here is derived from an EMBL/GenBank/DDBJ whole genome shotgun (WGS) entry which is preliminary data.</text>
</comment>
<name>A0A8S9Z9X9_9BILA</name>
<accession>A0A8S9Z9X9</accession>
<reference evidence="1" key="1">
    <citation type="journal article" date="2020" name="Ecol. Evol.">
        <title>Genome structure and content of the rice root-knot nematode (Meloidogyne graminicola).</title>
        <authorList>
            <person name="Phan N.T."/>
            <person name="Danchin E.G.J."/>
            <person name="Klopp C."/>
            <person name="Perfus-Barbeoch L."/>
            <person name="Kozlowski D.K."/>
            <person name="Koutsovoulos G.D."/>
            <person name="Lopez-Roques C."/>
            <person name="Bouchez O."/>
            <person name="Zahm M."/>
            <person name="Besnard G."/>
            <person name="Bellafiore S."/>
        </authorList>
    </citation>
    <scope>NUCLEOTIDE SEQUENCE</scope>
    <source>
        <strain evidence="1">VN-18</strain>
    </source>
</reference>